<dbReference type="PANTHER" id="PTHR30273">
    <property type="entry name" value="PERIPLASMIC SIGNAL SENSOR AND SIGMA FACTOR ACTIVATOR FECR-RELATED"/>
    <property type="match status" value="1"/>
</dbReference>
<dbReference type="Pfam" id="PF16344">
    <property type="entry name" value="FecR_C"/>
    <property type="match status" value="1"/>
</dbReference>
<feature type="domain" description="Protein FecR C-terminal" evidence="3">
    <location>
        <begin position="265"/>
        <end position="333"/>
    </location>
</feature>
<dbReference type="Gene3D" id="2.60.120.1440">
    <property type="match status" value="1"/>
</dbReference>
<dbReference type="PANTHER" id="PTHR30273:SF2">
    <property type="entry name" value="PROTEIN FECR"/>
    <property type="match status" value="1"/>
</dbReference>
<gene>
    <name evidence="4" type="ORF">SAMN04488023_1023</name>
</gene>
<dbReference type="InterPro" id="IPR006860">
    <property type="entry name" value="FecR"/>
</dbReference>
<dbReference type="RefSeq" id="WP_175474444.1">
    <property type="nucleotide sequence ID" value="NZ_FOGG01000002.1"/>
</dbReference>
<dbReference type="PIRSF" id="PIRSF018266">
    <property type="entry name" value="FecR"/>
    <property type="match status" value="1"/>
</dbReference>
<dbReference type="InterPro" id="IPR032508">
    <property type="entry name" value="FecR_C"/>
</dbReference>
<accession>A0A1H9JN80</accession>
<keyword evidence="1" id="KW-0812">Transmembrane</keyword>
<evidence type="ECO:0000313" key="5">
    <source>
        <dbReference type="Proteomes" id="UP000199572"/>
    </source>
</evidence>
<keyword evidence="5" id="KW-1185">Reference proteome</keyword>
<sequence>MKKERSAYLFQKYIDKESSAAERAELLETLTHADQTPQLEEMMDNLWDKTSEVDLGEDKAAEIFKQVMAADDDSEEYKKTSAFKMWWAWAAAIVVMAFAGLFMMNRSNEQRNLAKTKPQSNNLESVVARTLNEHKKVTLPDGSTVILNNNSSITYHQDFKGKLREVFLKGEGYFDIKHDDHKAFIVHTGKVKTTVLGTAFNIKAYDLDKDIEVTVTRGKVSVLNGESVLGIITPNQQIVYNKDFKKSGLTKVVAKSIVQWQENDIFFDDVSMEEAAQLLSKRFNTNISFSNEKAKKCKFTATFLKGESMEEILKVICPYNNAQYEITANGVTIKGEGCE</sequence>
<dbReference type="Proteomes" id="UP000199572">
    <property type="component" value="Unassembled WGS sequence"/>
</dbReference>
<dbReference type="GO" id="GO:0016989">
    <property type="term" value="F:sigma factor antagonist activity"/>
    <property type="evidence" value="ECO:0007669"/>
    <property type="project" value="TreeGrafter"/>
</dbReference>
<protein>
    <submittedName>
        <fullName evidence="4">FecR family protein</fullName>
    </submittedName>
</protein>
<dbReference type="InterPro" id="IPR012373">
    <property type="entry name" value="Ferrdict_sens_TM"/>
</dbReference>
<evidence type="ECO:0000256" key="1">
    <source>
        <dbReference type="SAM" id="Phobius"/>
    </source>
</evidence>
<dbReference type="EMBL" id="FOGG01000002">
    <property type="protein sequence ID" value="SEQ88391.1"/>
    <property type="molecule type" value="Genomic_DNA"/>
</dbReference>
<dbReference type="AlphaFoldDB" id="A0A1H9JN80"/>
<name>A0A1H9JN80_9SPHI</name>
<proteinExistence type="predicted"/>
<evidence type="ECO:0000259" key="2">
    <source>
        <dbReference type="Pfam" id="PF04773"/>
    </source>
</evidence>
<feature type="transmembrane region" description="Helical" evidence="1">
    <location>
        <begin position="86"/>
        <end position="104"/>
    </location>
</feature>
<keyword evidence="1" id="KW-1133">Transmembrane helix</keyword>
<feature type="domain" description="FecR protein" evidence="2">
    <location>
        <begin position="132"/>
        <end position="220"/>
    </location>
</feature>
<keyword evidence="1" id="KW-0472">Membrane</keyword>
<organism evidence="4 5">
    <name type="scientific">Pedobacter rhizosphaerae</name>
    <dbReference type="NCBI Taxonomy" id="390241"/>
    <lineage>
        <taxon>Bacteria</taxon>
        <taxon>Pseudomonadati</taxon>
        <taxon>Bacteroidota</taxon>
        <taxon>Sphingobacteriia</taxon>
        <taxon>Sphingobacteriales</taxon>
        <taxon>Sphingobacteriaceae</taxon>
        <taxon>Pedobacter</taxon>
    </lineage>
</organism>
<evidence type="ECO:0000259" key="3">
    <source>
        <dbReference type="Pfam" id="PF16344"/>
    </source>
</evidence>
<evidence type="ECO:0000313" key="4">
    <source>
        <dbReference type="EMBL" id="SEQ88391.1"/>
    </source>
</evidence>
<dbReference type="Gene3D" id="3.55.50.30">
    <property type="match status" value="1"/>
</dbReference>
<dbReference type="Pfam" id="PF04773">
    <property type="entry name" value="FecR"/>
    <property type="match status" value="1"/>
</dbReference>
<dbReference type="STRING" id="390241.SAMN04488023_1023"/>
<reference evidence="4 5" key="1">
    <citation type="submission" date="2016-10" db="EMBL/GenBank/DDBJ databases">
        <authorList>
            <person name="de Groot N.N."/>
        </authorList>
    </citation>
    <scope>NUCLEOTIDE SEQUENCE [LARGE SCALE GENOMIC DNA]</scope>
    <source>
        <strain evidence="4 5">DSM 18610</strain>
    </source>
</reference>